<dbReference type="Proteomes" id="UP001312865">
    <property type="component" value="Unassembled WGS sequence"/>
</dbReference>
<dbReference type="Pfam" id="PF00144">
    <property type="entry name" value="Beta-lactamase"/>
    <property type="match status" value="1"/>
</dbReference>
<reference evidence="4 5" key="1">
    <citation type="journal article" date="2018" name="J. Microbiol.">
        <title>Bacillus spongiae sp. nov., isolated from sponge of Jeju Island.</title>
        <authorList>
            <person name="Lee G.E."/>
            <person name="Im W.T."/>
            <person name="Park J.S."/>
        </authorList>
    </citation>
    <scope>NUCLEOTIDE SEQUENCE [LARGE SCALE GENOMIC DNA]</scope>
    <source>
        <strain evidence="4 5">135PIL107-10</strain>
    </source>
</reference>
<dbReference type="PANTHER" id="PTHR46825:SF11">
    <property type="entry name" value="PENICILLIN-BINDING PROTEIN 4"/>
    <property type="match status" value="1"/>
</dbReference>
<name>A0ABU8HJ38_9BACI</name>
<comment type="caution">
    <text evidence="4">The sequence shown here is derived from an EMBL/GenBank/DDBJ whole genome shotgun (WGS) entry which is preliminary data.</text>
</comment>
<comment type="subcellular location">
    <subcellularLocation>
        <location evidence="1">Membrane</location>
    </subcellularLocation>
</comment>
<keyword evidence="5" id="KW-1185">Reference proteome</keyword>
<protein>
    <submittedName>
        <fullName evidence="4">Serine hydrolase</fullName>
        <ecNumber evidence="4">3.-.-.-</ecNumber>
    </submittedName>
</protein>
<dbReference type="SUPFAM" id="SSF56601">
    <property type="entry name" value="beta-lactamase/transpeptidase-like"/>
    <property type="match status" value="1"/>
</dbReference>
<evidence type="ECO:0000256" key="1">
    <source>
        <dbReference type="ARBA" id="ARBA00004370"/>
    </source>
</evidence>
<evidence type="ECO:0000259" key="3">
    <source>
        <dbReference type="Pfam" id="PF00144"/>
    </source>
</evidence>
<gene>
    <name evidence="4" type="ORF">WAK64_19825</name>
</gene>
<feature type="domain" description="Beta-lactamase-related" evidence="3">
    <location>
        <begin position="25"/>
        <end position="329"/>
    </location>
</feature>
<sequence>MKKNHVKRSSVIDNTVRDLDFSGVILVKGEKEMMLESVHGFANRSEEIVNTFQTRFGIASGCKLFTSIAIAQLVDKGMLTFQTRLKDCLDIDFPHFDESITIHHLLTHSSGIPDYFDEAVMEYEEIWKEKPMYTVNQLQDFLPMFQYNSMMFTPGERFHYNNSGFIILGLIVEQQTGLEFSEYVEAEIFKRCDMKDSGYFSLDRLPKHTAVGYIDNEKDGTWRTNVYSIPIKGGADGGAYVTASDYLKLWEGLMSHKLLSEGTTKVLLTPHICEKDEEYYGYGIWIRKRNGEIYKYHVMGYDPGVSFHSSFYPKTGVKVVIPSNKEYGPYKVTLAIEEEWLMD</sequence>
<dbReference type="RefSeq" id="WP_336588745.1">
    <property type="nucleotide sequence ID" value="NZ_JBBAXC010000023.1"/>
</dbReference>
<organism evidence="4 5">
    <name type="scientific">Bacillus spongiae</name>
    <dbReference type="NCBI Taxonomy" id="2683610"/>
    <lineage>
        <taxon>Bacteria</taxon>
        <taxon>Bacillati</taxon>
        <taxon>Bacillota</taxon>
        <taxon>Bacilli</taxon>
        <taxon>Bacillales</taxon>
        <taxon>Bacillaceae</taxon>
        <taxon>Bacillus</taxon>
    </lineage>
</organism>
<dbReference type="PANTHER" id="PTHR46825">
    <property type="entry name" value="D-ALANYL-D-ALANINE-CARBOXYPEPTIDASE/ENDOPEPTIDASE AMPH"/>
    <property type="match status" value="1"/>
</dbReference>
<evidence type="ECO:0000256" key="2">
    <source>
        <dbReference type="ARBA" id="ARBA00023136"/>
    </source>
</evidence>
<dbReference type="EC" id="3.-.-.-" evidence="4"/>
<accession>A0ABU8HJ38</accession>
<proteinExistence type="predicted"/>
<dbReference type="GO" id="GO:0016787">
    <property type="term" value="F:hydrolase activity"/>
    <property type="evidence" value="ECO:0007669"/>
    <property type="project" value="UniProtKB-KW"/>
</dbReference>
<dbReference type="InterPro" id="IPR012338">
    <property type="entry name" value="Beta-lactam/transpept-like"/>
</dbReference>
<dbReference type="InterPro" id="IPR050491">
    <property type="entry name" value="AmpC-like"/>
</dbReference>
<keyword evidence="2" id="KW-0472">Membrane</keyword>
<dbReference type="EMBL" id="JBBAXC010000023">
    <property type="protein sequence ID" value="MEI5909302.1"/>
    <property type="molecule type" value="Genomic_DNA"/>
</dbReference>
<keyword evidence="4" id="KW-0378">Hydrolase</keyword>
<evidence type="ECO:0000313" key="5">
    <source>
        <dbReference type="Proteomes" id="UP001312865"/>
    </source>
</evidence>
<evidence type="ECO:0000313" key="4">
    <source>
        <dbReference type="EMBL" id="MEI5909302.1"/>
    </source>
</evidence>
<dbReference type="InterPro" id="IPR001466">
    <property type="entry name" value="Beta-lactam-related"/>
</dbReference>
<dbReference type="Gene3D" id="3.40.710.10">
    <property type="entry name" value="DD-peptidase/beta-lactamase superfamily"/>
    <property type="match status" value="1"/>
</dbReference>